<dbReference type="EMBL" id="DS547125">
    <property type="protein sequence ID" value="EDR03329.1"/>
    <property type="molecule type" value="Genomic_DNA"/>
</dbReference>
<dbReference type="InParanoid" id="B0DQ60"/>
<reference evidence="1 2" key="1">
    <citation type="journal article" date="2008" name="Nature">
        <title>The genome of Laccaria bicolor provides insights into mycorrhizal symbiosis.</title>
        <authorList>
            <person name="Martin F."/>
            <person name="Aerts A."/>
            <person name="Ahren D."/>
            <person name="Brun A."/>
            <person name="Danchin E.G.J."/>
            <person name="Duchaussoy F."/>
            <person name="Gibon J."/>
            <person name="Kohler A."/>
            <person name="Lindquist E."/>
            <person name="Pereda V."/>
            <person name="Salamov A."/>
            <person name="Shapiro H.J."/>
            <person name="Wuyts J."/>
            <person name="Blaudez D."/>
            <person name="Buee M."/>
            <person name="Brokstein P."/>
            <person name="Canbaeck B."/>
            <person name="Cohen D."/>
            <person name="Courty P.E."/>
            <person name="Coutinho P.M."/>
            <person name="Delaruelle C."/>
            <person name="Detter J.C."/>
            <person name="Deveau A."/>
            <person name="DiFazio S."/>
            <person name="Duplessis S."/>
            <person name="Fraissinet-Tachet L."/>
            <person name="Lucic E."/>
            <person name="Frey-Klett P."/>
            <person name="Fourrey C."/>
            <person name="Feussner I."/>
            <person name="Gay G."/>
            <person name="Grimwood J."/>
            <person name="Hoegger P.J."/>
            <person name="Jain P."/>
            <person name="Kilaru S."/>
            <person name="Labbe J."/>
            <person name="Lin Y.C."/>
            <person name="Legue V."/>
            <person name="Le Tacon F."/>
            <person name="Marmeisse R."/>
            <person name="Melayah D."/>
            <person name="Montanini B."/>
            <person name="Muratet M."/>
            <person name="Nehls U."/>
            <person name="Niculita-Hirzel H."/>
            <person name="Oudot-Le Secq M.P."/>
            <person name="Peter M."/>
            <person name="Quesneville H."/>
            <person name="Rajashekar B."/>
            <person name="Reich M."/>
            <person name="Rouhier N."/>
            <person name="Schmutz J."/>
            <person name="Yin T."/>
            <person name="Chalot M."/>
            <person name="Henrissat B."/>
            <person name="Kuees U."/>
            <person name="Lucas S."/>
            <person name="Van de Peer Y."/>
            <person name="Podila G.K."/>
            <person name="Polle A."/>
            <person name="Pukkila P.J."/>
            <person name="Richardson P.M."/>
            <person name="Rouze P."/>
            <person name="Sanders I.R."/>
            <person name="Stajich J.E."/>
            <person name="Tunlid A."/>
            <person name="Tuskan G."/>
            <person name="Grigoriev I.V."/>
        </authorList>
    </citation>
    <scope>NUCLEOTIDE SEQUENCE [LARGE SCALE GENOMIC DNA]</scope>
    <source>
        <strain evidence="2">S238N-H82 / ATCC MYA-4686</strain>
    </source>
</reference>
<keyword evidence="2" id="KW-1185">Reference proteome</keyword>
<evidence type="ECO:0000313" key="1">
    <source>
        <dbReference type="EMBL" id="EDR03329.1"/>
    </source>
</evidence>
<gene>
    <name evidence="1" type="ORF">LACBIDRAFT_307447</name>
</gene>
<dbReference type="GeneID" id="6081665"/>
<evidence type="ECO:0000313" key="2">
    <source>
        <dbReference type="Proteomes" id="UP000001194"/>
    </source>
</evidence>
<accession>B0DQ60</accession>
<dbReference type="PANTHER" id="PTHR31912:SF34">
    <property type="entry name" value="NOTOCHORD-RELATED PROTEIN"/>
    <property type="match status" value="1"/>
</dbReference>
<dbReference type="PANTHER" id="PTHR31912">
    <property type="entry name" value="IP13529P"/>
    <property type="match status" value="1"/>
</dbReference>
<name>B0DQ60_LACBS</name>
<dbReference type="AlphaFoldDB" id="B0DQ60"/>
<dbReference type="RefSeq" id="XP_001886125.1">
    <property type="nucleotide sequence ID" value="XM_001886090.1"/>
</dbReference>
<dbReference type="STRING" id="486041.B0DQ60"/>
<protein>
    <submittedName>
        <fullName evidence="1">Predicted protein</fullName>
    </submittedName>
</protein>
<dbReference type="KEGG" id="lbc:LACBIDRAFT_307447"/>
<organism evidence="2">
    <name type="scientific">Laccaria bicolor (strain S238N-H82 / ATCC MYA-4686)</name>
    <name type="common">Bicoloured deceiver</name>
    <name type="synonym">Laccaria laccata var. bicolor</name>
    <dbReference type="NCBI Taxonomy" id="486041"/>
    <lineage>
        <taxon>Eukaryota</taxon>
        <taxon>Fungi</taxon>
        <taxon>Dikarya</taxon>
        <taxon>Basidiomycota</taxon>
        <taxon>Agaricomycotina</taxon>
        <taxon>Agaricomycetes</taxon>
        <taxon>Agaricomycetidae</taxon>
        <taxon>Agaricales</taxon>
        <taxon>Agaricineae</taxon>
        <taxon>Hydnangiaceae</taxon>
        <taxon>Laccaria</taxon>
    </lineage>
</organism>
<dbReference type="HOGENOM" id="CLU_004591_2_0_1"/>
<proteinExistence type="predicted"/>
<sequence>MTRGHKTNTLPETAELSVDGTRVCCMLCIEQSLMDSLARDPWMLLKSFNSHQKSAIHKRSVARLHEAERQAAALCAAQEEETRTFTVLGQLCVADSHIPEKPAVISSAEKMMWEDFDMGDITFDAGKDHSEILCQQRRDFELKASEYGVWDAADEPPEFVDHLDADKQCDEAEQDDLLADIMEAMAEQAEICEDTGDIRSPDAAQWSPYPSKLLFLLDALDNLPRLRISGSLMKMFLWLLREVGVKRVPSFDGLRKVQKGLRKESGIPTIHWMLPKGNAFSFNDPCALVANDWANPLVCSQLKVYPVIPRDGVISEIWHAQKWRHNLDRHSLSPMYDDGSCHYYIDEPAHLRSGGLVIPLQWLENEADGKIWVDVWEIEVEGGMATINDGKTMTIKAEDLQGNMLDLQDTQSIPMWSPVTIAAGHPSRMPNPDRTLAEGDPLYVNLINVFGDDVSGNRTKAWNKHWNIYITNRNLPRKLLQQEFHTHFVLTSTHASIPEQFQGIKEVIRETHKKLVKVRHATTGQQIRFKINCNCGPGDNPAQSEASGHIGAKGNHFCRKCQVGGSQKSKETNEGFHKMFYAGDARSSEQTLALVESQVKTACLGVAQHVKDSQQDTGVKDGYTQYWIDVLIDRARALQKEQPQHTAIDIQNELFTWVNANKVAVYNSFLTLEGFDASCDTPVEILHTILLGIVKYIWHGTHTSWSVAQKKTYSACLQGTFTSGLSIHAICAKYIMQYANSLIGRQFKTLVQVNAFHVYDLVDSLQFALTKAVGELTALLWFPEIRNLEEYLNDVETAVANVLDIAALIDPSKIIAKIKYHLLPHIREDILRFGPLVGVATEIFECFNTIFRYCSILSNHLAPSRDIAYQLAEQEFVKHCLSGGWWAAANSNWKEPGPALRNFASKNPVLWTMYGWMQAELLVLGTVKLMPLKQGLDKKLETRIGLRWRETQAGKAVNAAMHDSAAQLYRCTYVVAKSQDQCKVGSWIFAKSPLPEWSADADFVTGRIVEILQDSVKAEAFVIIDIFYIAATRDEIFGMPMLLRRFGESGMLMVTSQDILFEYNAQHDCRQAQCTASGQRPLVQERVDSNLIEDFIEHKPLDRFIVNTHALHNAHLIQAILPRELTAPIPYAADRQAHHYSIAEDFRRSQETK</sequence>
<dbReference type="OrthoDB" id="2506088at2759"/>
<dbReference type="Proteomes" id="UP000001194">
    <property type="component" value="Unassembled WGS sequence"/>
</dbReference>